<dbReference type="RefSeq" id="WP_127198484.1">
    <property type="nucleotide sequence ID" value="NZ_RZNX01000002.1"/>
</dbReference>
<dbReference type="Proteomes" id="UP000272464">
    <property type="component" value="Unassembled WGS sequence"/>
</dbReference>
<dbReference type="InterPro" id="IPR017941">
    <property type="entry name" value="Rieske_2Fe-2S"/>
</dbReference>
<dbReference type="PROSITE" id="PS51296">
    <property type="entry name" value="RIESKE"/>
    <property type="match status" value="1"/>
</dbReference>
<keyword evidence="5" id="KW-1015">Disulfide bond</keyword>
<evidence type="ECO:0000313" key="7">
    <source>
        <dbReference type="EMBL" id="RUT33369.1"/>
    </source>
</evidence>
<dbReference type="SUPFAM" id="SSF50022">
    <property type="entry name" value="ISP domain"/>
    <property type="match status" value="1"/>
</dbReference>
<sequence length="518" mass="58024">MNSSVPPHSDLPRFPESLWRSTTDLPTFDKLRETIYTDVAVIGAGISGITTAYLLAKEGVRVTLVEMNRVLEGTTGYTTAKITTQHGLIYDKLLHHFGEEQARLYHDANHEAMEFIWRTVGEHGIDCDLEKQDAYLYADSDESLKQLQKEWSAYEKLGLPGEWTESIPIPLVVQGAIKMPDQAQFHPLHYLRTMLDYILNHGGTIYEQTTLSGELEQKEDGVLHLKTSDGYTLKCNQVVAATHFPFYDGGGLFFSRLHAERSYVVAIEPETSYAGGMYINAGSPSRSLRSAKLDGRDVILVGGENHKTGQGLCTIKYYENLELFGGELLGAKRIPYRWSAQDLITLDEVPYIGRLNDKHPNIYVATGFGKWGMTNGTLSALLIRDLILNRDNRYAELFSPSRFKADPSIKNFVVQNANVAKELIAGKVDIIHRKADDLQPDEGSLVQHLGKKAAAYKDKDGKLFIVDATCTHMGCEVNWNEGERTWDCPCHGSRYDHKGKVIEGPATEPLKPYDSQQH</sequence>
<reference evidence="7 8" key="1">
    <citation type="submission" date="2018-12" db="EMBL/GenBank/DDBJ databases">
        <authorList>
            <person name="Sun L."/>
            <person name="Chen Z."/>
        </authorList>
    </citation>
    <scope>NUCLEOTIDE SEQUENCE [LARGE SCALE GENOMIC DNA]</scope>
    <source>
        <strain evidence="7 8">3-5-3</strain>
    </source>
</reference>
<comment type="caution">
    <text evidence="7">The sequence shown here is derived from an EMBL/GenBank/DDBJ whole genome shotgun (WGS) entry which is preliminary data.</text>
</comment>
<evidence type="ECO:0000313" key="8">
    <source>
        <dbReference type="Proteomes" id="UP000272464"/>
    </source>
</evidence>
<dbReference type="InterPro" id="IPR005805">
    <property type="entry name" value="Rieske_Fe-S_prot_C"/>
</dbReference>
<evidence type="ECO:0000259" key="6">
    <source>
        <dbReference type="PROSITE" id="PS51296"/>
    </source>
</evidence>
<dbReference type="Gene3D" id="3.50.50.60">
    <property type="entry name" value="FAD/NAD(P)-binding domain"/>
    <property type="match status" value="1"/>
</dbReference>
<dbReference type="InterPro" id="IPR038010">
    <property type="entry name" value="YhfW_C"/>
</dbReference>
<evidence type="ECO:0000256" key="3">
    <source>
        <dbReference type="ARBA" id="ARBA00023004"/>
    </source>
</evidence>
<name>A0A3S1B6Y3_9BACL</name>
<accession>A0A3S1B6Y3</accession>
<dbReference type="Pfam" id="PF00355">
    <property type="entry name" value="Rieske"/>
    <property type="match status" value="1"/>
</dbReference>
<dbReference type="Gene3D" id="3.30.9.10">
    <property type="entry name" value="D-Amino Acid Oxidase, subunit A, domain 2"/>
    <property type="match status" value="1"/>
</dbReference>
<keyword evidence="1" id="KW-0001">2Fe-2S</keyword>
<proteinExistence type="predicted"/>
<dbReference type="GO" id="GO:0051537">
    <property type="term" value="F:2 iron, 2 sulfur cluster binding"/>
    <property type="evidence" value="ECO:0007669"/>
    <property type="project" value="UniProtKB-KW"/>
</dbReference>
<dbReference type="GO" id="GO:0046872">
    <property type="term" value="F:metal ion binding"/>
    <property type="evidence" value="ECO:0007669"/>
    <property type="project" value="UniProtKB-KW"/>
</dbReference>
<dbReference type="CDD" id="cd03477">
    <property type="entry name" value="Rieske_YhfW_C"/>
    <property type="match status" value="1"/>
</dbReference>
<keyword evidence="4" id="KW-0411">Iron-sulfur</keyword>
<dbReference type="GO" id="GO:0005737">
    <property type="term" value="C:cytoplasm"/>
    <property type="evidence" value="ECO:0007669"/>
    <property type="project" value="TreeGrafter"/>
</dbReference>
<dbReference type="EMBL" id="RZNX01000002">
    <property type="protein sequence ID" value="RUT33369.1"/>
    <property type="molecule type" value="Genomic_DNA"/>
</dbReference>
<evidence type="ECO:0000256" key="4">
    <source>
        <dbReference type="ARBA" id="ARBA00023014"/>
    </source>
</evidence>
<gene>
    <name evidence="7" type="ORF">EJP77_06895</name>
</gene>
<dbReference type="GO" id="GO:0004497">
    <property type="term" value="F:monooxygenase activity"/>
    <property type="evidence" value="ECO:0007669"/>
    <property type="project" value="UniProtKB-ARBA"/>
</dbReference>
<feature type="domain" description="Rieske" evidence="6">
    <location>
        <begin position="430"/>
        <end position="518"/>
    </location>
</feature>
<dbReference type="AlphaFoldDB" id="A0A3S1B6Y3"/>
<keyword evidence="2" id="KW-0479">Metal-binding</keyword>
<dbReference type="GO" id="GO:0016020">
    <property type="term" value="C:membrane"/>
    <property type="evidence" value="ECO:0007669"/>
    <property type="project" value="InterPro"/>
</dbReference>
<evidence type="ECO:0000256" key="2">
    <source>
        <dbReference type="ARBA" id="ARBA00022723"/>
    </source>
</evidence>
<evidence type="ECO:0000256" key="5">
    <source>
        <dbReference type="ARBA" id="ARBA00023157"/>
    </source>
</evidence>
<dbReference type="InterPro" id="IPR036188">
    <property type="entry name" value="FAD/NAD-bd_sf"/>
</dbReference>
<dbReference type="SUPFAM" id="SSF51971">
    <property type="entry name" value="Nucleotide-binding domain"/>
    <property type="match status" value="1"/>
</dbReference>
<dbReference type="Gene3D" id="2.102.10.10">
    <property type="entry name" value="Rieske [2Fe-2S] iron-sulphur domain"/>
    <property type="match status" value="1"/>
</dbReference>
<organism evidence="7 8">
    <name type="scientific">Paenibacillus zeisoli</name>
    <dbReference type="NCBI Taxonomy" id="2496267"/>
    <lineage>
        <taxon>Bacteria</taxon>
        <taxon>Bacillati</taxon>
        <taxon>Bacillota</taxon>
        <taxon>Bacilli</taxon>
        <taxon>Bacillales</taxon>
        <taxon>Paenibacillaceae</taxon>
        <taxon>Paenibacillus</taxon>
    </lineage>
</organism>
<dbReference type="OrthoDB" id="9767869at2"/>
<dbReference type="PRINTS" id="PR00162">
    <property type="entry name" value="RIESKE"/>
</dbReference>
<dbReference type="PANTHER" id="PTHR13847:SF274">
    <property type="entry name" value="RIESKE 2FE-2S IRON-SULFUR PROTEIN YHFW-RELATED"/>
    <property type="match status" value="1"/>
</dbReference>
<dbReference type="InterPro" id="IPR006076">
    <property type="entry name" value="FAD-dep_OxRdtase"/>
</dbReference>
<dbReference type="PANTHER" id="PTHR13847">
    <property type="entry name" value="SARCOSINE DEHYDROGENASE-RELATED"/>
    <property type="match status" value="1"/>
</dbReference>
<dbReference type="FunFam" id="2.102.10.10:FF:000014">
    <property type="entry name" value="Oxidoreductase, FAD dependent"/>
    <property type="match status" value="1"/>
</dbReference>
<evidence type="ECO:0000256" key="1">
    <source>
        <dbReference type="ARBA" id="ARBA00022714"/>
    </source>
</evidence>
<dbReference type="Pfam" id="PF01266">
    <property type="entry name" value="DAO"/>
    <property type="match status" value="1"/>
</dbReference>
<keyword evidence="3" id="KW-0408">Iron</keyword>
<keyword evidence="8" id="KW-1185">Reference proteome</keyword>
<protein>
    <submittedName>
        <fullName evidence="7">FAD-dependent oxidoreductase</fullName>
    </submittedName>
</protein>
<dbReference type="GO" id="GO:0016705">
    <property type="term" value="F:oxidoreductase activity, acting on paired donors, with incorporation or reduction of molecular oxygen"/>
    <property type="evidence" value="ECO:0007669"/>
    <property type="project" value="UniProtKB-ARBA"/>
</dbReference>
<dbReference type="InterPro" id="IPR036922">
    <property type="entry name" value="Rieske_2Fe-2S_sf"/>
</dbReference>